<feature type="compositionally biased region" description="Low complexity" evidence="1">
    <location>
        <begin position="12"/>
        <end position="22"/>
    </location>
</feature>
<organism evidence="2">
    <name type="scientific">uncultured Acidimicrobiales bacterium</name>
    <dbReference type="NCBI Taxonomy" id="310071"/>
    <lineage>
        <taxon>Bacteria</taxon>
        <taxon>Bacillati</taxon>
        <taxon>Actinomycetota</taxon>
        <taxon>Acidimicrobiia</taxon>
        <taxon>Acidimicrobiales</taxon>
        <taxon>environmental samples</taxon>
    </lineage>
</organism>
<feature type="non-terminal residue" evidence="2">
    <location>
        <position position="1"/>
    </location>
</feature>
<feature type="compositionally biased region" description="Basic residues" evidence="1">
    <location>
        <begin position="204"/>
        <end position="217"/>
    </location>
</feature>
<feature type="compositionally biased region" description="Low complexity" evidence="1">
    <location>
        <begin position="232"/>
        <end position="242"/>
    </location>
</feature>
<feature type="non-terminal residue" evidence="2">
    <location>
        <position position="444"/>
    </location>
</feature>
<reference evidence="2" key="1">
    <citation type="submission" date="2020-02" db="EMBL/GenBank/DDBJ databases">
        <authorList>
            <person name="Meier V. D."/>
        </authorList>
    </citation>
    <scope>NUCLEOTIDE SEQUENCE</scope>
    <source>
        <strain evidence="2">AVDCRST_MAG20</strain>
    </source>
</reference>
<feature type="compositionally biased region" description="Basic residues" evidence="1">
    <location>
        <begin position="118"/>
        <end position="127"/>
    </location>
</feature>
<name>A0A6J4IRK2_9ACTN</name>
<feature type="region of interest" description="Disordered" evidence="1">
    <location>
        <begin position="1"/>
        <end position="47"/>
    </location>
</feature>
<dbReference type="EMBL" id="CADCSY010000119">
    <property type="protein sequence ID" value="CAA9257268.1"/>
    <property type="molecule type" value="Genomic_DNA"/>
</dbReference>
<feature type="compositionally biased region" description="Basic residues" evidence="1">
    <location>
        <begin position="284"/>
        <end position="294"/>
    </location>
</feature>
<evidence type="ECO:0000313" key="2">
    <source>
        <dbReference type="EMBL" id="CAA9257268.1"/>
    </source>
</evidence>
<feature type="region of interest" description="Disordered" evidence="1">
    <location>
        <begin position="63"/>
        <end position="104"/>
    </location>
</feature>
<evidence type="ECO:0000256" key="1">
    <source>
        <dbReference type="SAM" id="MobiDB-lite"/>
    </source>
</evidence>
<dbReference type="AlphaFoldDB" id="A0A6J4IRK2"/>
<protein>
    <submittedName>
        <fullName evidence="2">Uncharacterized protein</fullName>
    </submittedName>
</protein>
<feature type="compositionally biased region" description="Low complexity" evidence="1">
    <location>
        <begin position="81"/>
        <end position="90"/>
    </location>
</feature>
<feature type="region of interest" description="Disordered" evidence="1">
    <location>
        <begin position="110"/>
        <end position="129"/>
    </location>
</feature>
<feature type="compositionally biased region" description="Basic residues" evidence="1">
    <location>
        <begin position="404"/>
        <end position="444"/>
    </location>
</feature>
<feature type="region of interest" description="Disordered" evidence="1">
    <location>
        <begin position="325"/>
        <end position="444"/>
    </location>
</feature>
<proteinExistence type="predicted"/>
<sequence>DRGPRRDGPCRGRGPACAAARASARRPARTRRRRRPAVPRRPPRWWLPRRRPLLRAVRLPHHVAAPPRGRQQRPDHPLELLGAPGATAAAGHGGGPGGGRRVRPLRGRHVRARPDPGRRHRDHRLRRQLAGDLRRPGLLGPLRRPVAAPAHVERGHRGAVLPAVAARHRRAAPLAGSRPAAVDRARHRAGPRSDLSCLDGAAVRPRRQHPGLLRHGHPGGVDPRGGSARGMDSGAGAWSAAPGGEGEPGGRPGRRRGARLRLDPGRGHLCVAVPGRDAGVGGRRGGRHRRRIGSRTRSAPTCPQRGAAAVARPHQLRHVPVALADLPGAQPGTDRHRRLAARGAADHGDARSRHGLVHRRRAAGPPGHASPHRPAGAVSGRRRHRRGRTAAGDERGDLGDAPGRRGRGGAARHRAGGARRARGGAGRRRARHGHRQLHRPVPRW</sequence>
<feature type="region of interest" description="Disordered" evidence="1">
    <location>
        <begin position="170"/>
        <end position="307"/>
    </location>
</feature>
<gene>
    <name evidence="2" type="ORF">AVDCRST_MAG20-2487</name>
</gene>
<feature type="compositionally biased region" description="Basic residues" evidence="1">
    <location>
        <begin position="23"/>
        <end position="47"/>
    </location>
</feature>
<feature type="compositionally biased region" description="Basic and acidic residues" evidence="1">
    <location>
        <begin position="1"/>
        <end position="10"/>
    </location>
</feature>
<accession>A0A6J4IRK2</accession>
<feature type="compositionally biased region" description="Basic residues" evidence="1">
    <location>
        <begin position="353"/>
        <end position="362"/>
    </location>
</feature>